<dbReference type="InterPro" id="IPR000858">
    <property type="entry name" value="S_locus_glycoprot_dom"/>
</dbReference>
<comment type="caution">
    <text evidence="5">The sequence shown here is derived from an EMBL/GenBank/DDBJ whole genome shotgun (WGS) entry which is preliminary data.</text>
</comment>
<dbReference type="PANTHER" id="PTHR32444:SF183">
    <property type="entry name" value="APPLE DOMAIN-CONTAINING PROTEIN"/>
    <property type="match status" value="1"/>
</dbReference>
<dbReference type="SUPFAM" id="SSF48264">
    <property type="entry name" value="Cytochrome P450"/>
    <property type="match status" value="1"/>
</dbReference>
<dbReference type="Proteomes" id="UP000275267">
    <property type="component" value="Unassembled WGS sequence"/>
</dbReference>
<evidence type="ECO:0000259" key="4">
    <source>
        <dbReference type="PROSITE" id="PS50948"/>
    </source>
</evidence>
<feature type="transmembrane region" description="Helical" evidence="3">
    <location>
        <begin position="258"/>
        <end position="280"/>
    </location>
</feature>
<feature type="domain" description="Apple" evidence="4">
    <location>
        <begin position="155"/>
        <end position="243"/>
    </location>
</feature>
<dbReference type="InterPro" id="IPR036396">
    <property type="entry name" value="Cyt_P450_sf"/>
</dbReference>
<dbReference type="OrthoDB" id="690118at2759"/>
<dbReference type="GO" id="GO:0020037">
    <property type="term" value="F:heme binding"/>
    <property type="evidence" value="ECO:0007669"/>
    <property type="project" value="InterPro"/>
</dbReference>
<dbReference type="CDD" id="cd01098">
    <property type="entry name" value="PAN_AP_plant"/>
    <property type="match status" value="1"/>
</dbReference>
<keyword evidence="6" id="KW-1185">Reference proteome</keyword>
<dbReference type="AlphaFoldDB" id="A0A3L6R910"/>
<dbReference type="GO" id="GO:0030246">
    <property type="term" value="F:carbohydrate binding"/>
    <property type="evidence" value="ECO:0007669"/>
    <property type="project" value="UniProtKB-KW"/>
</dbReference>
<keyword evidence="3" id="KW-1133">Transmembrane helix</keyword>
<evidence type="ECO:0000256" key="3">
    <source>
        <dbReference type="SAM" id="Phobius"/>
    </source>
</evidence>
<dbReference type="EMBL" id="PQIB02000009">
    <property type="protein sequence ID" value="RLM98957.1"/>
    <property type="molecule type" value="Genomic_DNA"/>
</dbReference>
<accession>A0A3L6R910</accession>
<dbReference type="Pfam" id="PF08276">
    <property type="entry name" value="PAN_2"/>
    <property type="match status" value="1"/>
</dbReference>
<sequence>MDPNVEAQYLFIWNSSRPYFTPGKFNPQTGAFSGIPAMAAISQPNSIYSYEYVSNDREEYFLLTIKDDAIFLRTVIDPSGQQKGMVWLEEKQDWMLYFAQPGPCAVYSSCGAFSWCAMGSVPMCSCLRGFSAQSPTEWSSGNYTGGCTRDVALPCSSSGGSSVPSMSRRHEEDRFYMISNVRLPDGSQTVQAASKSDCEVACLDTCSCLAYSYNSTCSFWHTDLMNLQEDPDSKGDSIFIRLPVSEIPRTKSTRGRTIGVVIAVSALALGVCLVAVSRLLRRRRRIKVLHNIGVNLIVFRNVDFKGTSFEFLPFRAGRRMCPGVEFGLATIELWLAQLLFCFDWKLPGAMAPEDLDMSETSISALSLFRKEPLRLIPSIHAPLDHKESIVHGVTDKREAKNEEDSSLDPVVYLLTAFFISFRPTNSWYMNDA</sequence>
<evidence type="ECO:0000256" key="2">
    <source>
        <dbReference type="ARBA" id="ARBA00023157"/>
    </source>
</evidence>
<proteinExistence type="predicted"/>
<dbReference type="SMART" id="SM00473">
    <property type="entry name" value="PAN_AP"/>
    <property type="match status" value="1"/>
</dbReference>
<dbReference type="GO" id="GO:0048544">
    <property type="term" value="P:recognition of pollen"/>
    <property type="evidence" value="ECO:0007669"/>
    <property type="project" value="InterPro"/>
</dbReference>
<gene>
    <name evidence="5" type="ORF">C2845_PM06G34730</name>
</gene>
<dbReference type="GO" id="GO:0005506">
    <property type="term" value="F:iron ion binding"/>
    <property type="evidence" value="ECO:0007669"/>
    <property type="project" value="InterPro"/>
</dbReference>
<keyword evidence="3" id="KW-0812">Transmembrane</keyword>
<dbReference type="PROSITE" id="PS50948">
    <property type="entry name" value="PAN"/>
    <property type="match status" value="1"/>
</dbReference>
<dbReference type="Pfam" id="PF00067">
    <property type="entry name" value="p450"/>
    <property type="match status" value="1"/>
</dbReference>
<dbReference type="GO" id="GO:0016705">
    <property type="term" value="F:oxidoreductase activity, acting on paired donors, with incorporation or reduction of molecular oxygen"/>
    <property type="evidence" value="ECO:0007669"/>
    <property type="project" value="InterPro"/>
</dbReference>
<dbReference type="InterPro" id="IPR003609">
    <property type="entry name" value="Pan_app"/>
</dbReference>
<dbReference type="GO" id="GO:0004497">
    <property type="term" value="F:monooxygenase activity"/>
    <property type="evidence" value="ECO:0007669"/>
    <property type="project" value="InterPro"/>
</dbReference>
<protein>
    <submittedName>
        <fullName evidence="5">G-type lectin S-receptor-like serine/threonine-protein kinase</fullName>
    </submittedName>
</protein>
<dbReference type="InterPro" id="IPR001128">
    <property type="entry name" value="Cyt_P450"/>
</dbReference>
<dbReference type="PANTHER" id="PTHR32444">
    <property type="entry name" value="BULB-TYPE LECTIN DOMAIN-CONTAINING PROTEIN"/>
    <property type="match status" value="1"/>
</dbReference>
<keyword evidence="3" id="KW-0472">Membrane</keyword>
<evidence type="ECO:0000313" key="5">
    <source>
        <dbReference type="EMBL" id="RLM98957.1"/>
    </source>
</evidence>
<keyword evidence="1" id="KW-0732">Signal</keyword>
<dbReference type="STRING" id="4540.A0A3L6R910"/>
<reference evidence="6" key="1">
    <citation type="journal article" date="2019" name="Nat. Commun.">
        <title>The genome of broomcorn millet.</title>
        <authorList>
            <person name="Zou C."/>
            <person name="Miki D."/>
            <person name="Li D."/>
            <person name="Tang Q."/>
            <person name="Xiao L."/>
            <person name="Rajput S."/>
            <person name="Deng P."/>
            <person name="Jia W."/>
            <person name="Huang R."/>
            <person name="Zhang M."/>
            <person name="Sun Y."/>
            <person name="Hu J."/>
            <person name="Fu X."/>
            <person name="Schnable P.S."/>
            <person name="Li F."/>
            <person name="Zhang H."/>
            <person name="Feng B."/>
            <person name="Zhu X."/>
            <person name="Liu R."/>
            <person name="Schnable J.C."/>
            <person name="Zhu J.-K."/>
            <person name="Zhang H."/>
        </authorList>
    </citation>
    <scope>NUCLEOTIDE SEQUENCE [LARGE SCALE GENOMIC DNA]</scope>
</reference>
<evidence type="ECO:0000313" key="6">
    <source>
        <dbReference type="Proteomes" id="UP000275267"/>
    </source>
</evidence>
<organism evidence="5 6">
    <name type="scientific">Panicum miliaceum</name>
    <name type="common">Proso millet</name>
    <name type="synonym">Broomcorn millet</name>
    <dbReference type="NCBI Taxonomy" id="4540"/>
    <lineage>
        <taxon>Eukaryota</taxon>
        <taxon>Viridiplantae</taxon>
        <taxon>Streptophyta</taxon>
        <taxon>Embryophyta</taxon>
        <taxon>Tracheophyta</taxon>
        <taxon>Spermatophyta</taxon>
        <taxon>Magnoliopsida</taxon>
        <taxon>Liliopsida</taxon>
        <taxon>Poales</taxon>
        <taxon>Poaceae</taxon>
        <taxon>PACMAD clade</taxon>
        <taxon>Panicoideae</taxon>
        <taxon>Panicodae</taxon>
        <taxon>Paniceae</taxon>
        <taxon>Panicinae</taxon>
        <taxon>Panicum</taxon>
        <taxon>Panicum sect. Panicum</taxon>
    </lineage>
</organism>
<evidence type="ECO:0000256" key="1">
    <source>
        <dbReference type="ARBA" id="ARBA00022729"/>
    </source>
</evidence>
<name>A0A3L6R910_PANMI</name>
<dbReference type="Gene3D" id="1.10.630.10">
    <property type="entry name" value="Cytochrome P450"/>
    <property type="match status" value="1"/>
</dbReference>
<keyword evidence="2" id="KW-1015">Disulfide bond</keyword>
<dbReference type="Pfam" id="PF00954">
    <property type="entry name" value="S_locus_glycop"/>
    <property type="match status" value="1"/>
</dbReference>
<dbReference type="GO" id="GO:0016301">
    <property type="term" value="F:kinase activity"/>
    <property type="evidence" value="ECO:0007669"/>
    <property type="project" value="UniProtKB-KW"/>
</dbReference>